<comment type="caution">
    <text evidence="2">The sequence shown here is derived from an EMBL/GenBank/DDBJ whole genome shotgun (WGS) entry which is preliminary data.</text>
</comment>
<dbReference type="Proteomes" id="UP001196413">
    <property type="component" value="Unassembled WGS sequence"/>
</dbReference>
<gene>
    <name evidence="2" type="ORF">KIN20_002523</name>
</gene>
<sequence length="175" mass="19034">MLSTFDISWLIMSCLNHRTSFMLFRMRFLLAILIGALLVKQQSVQGRSHLPINPAESTSTSPEVAIIEYDDYSSESTTVSNEDEPEKLQNDKGNGNGIDDEGPAIARPRCSEYPVINTLCNWNNQGTITEGSGEGDLAYETTTANIEISEVVPVGGIDSTSNSLSTDDVSTRPAQ</sequence>
<protein>
    <submittedName>
        <fullName evidence="2">Uncharacterized protein</fullName>
    </submittedName>
</protein>
<dbReference type="AlphaFoldDB" id="A0AAD5LZY1"/>
<dbReference type="EMBL" id="JAHQIW010000317">
    <property type="protein sequence ID" value="KAJ1347463.1"/>
    <property type="molecule type" value="Genomic_DNA"/>
</dbReference>
<evidence type="ECO:0000313" key="2">
    <source>
        <dbReference type="EMBL" id="KAJ1347463.1"/>
    </source>
</evidence>
<feature type="region of interest" description="Disordered" evidence="1">
    <location>
        <begin position="73"/>
        <end position="105"/>
    </location>
</feature>
<evidence type="ECO:0000256" key="1">
    <source>
        <dbReference type="SAM" id="MobiDB-lite"/>
    </source>
</evidence>
<feature type="region of interest" description="Disordered" evidence="1">
    <location>
        <begin position="156"/>
        <end position="175"/>
    </location>
</feature>
<proteinExistence type="predicted"/>
<accession>A0AAD5LZY1</accession>
<name>A0AAD5LZY1_PARTN</name>
<organism evidence="2 3">
    <name type="scientific">Parelaphostrongylus tenuis</name>
    <name type="common">Meningeal worm</name>
    <dbReference type="NCBI Taxonomy" id="148309"/>
    <lineage>
        <taxon>Eukaryota</taxon>
        <taxon>Metazoa</taxon>
        <taxon>Ecdysozoa</taxon>
        <taxon>Nematoda</taxon>
        <taxon>Chromadorea</taxon>
        <taxon>Rhabditida</taxon>
        <taxon>Rhabditina</taxon>
        <taxon>Rhabditomorpha</taxon>
        <taxon>Strongyloidea</taxon>
        <taxon>Metastrongylidae</taxon>
        <taxon>Parelaphostrongylus</taxon>
    </lineage>
</organism>
<evidence type="ECO:0000313" key="3">
    <source>
        <dbReference type="Proteomes" id="UP001196413"/>
    </source>
</evidence>
<feature type="compositionally biased region" description="Polar residues" evidence="1">
    <location>
        <begin position="158"/>
        <end position="175"/>
    </location>
</feature>
<keyword evidence="3" id="KW-1185">Reference proteome</keyword>
<reference evidence="2" key="1">
    <citation type="submission" date="2021-06" db="EMBL/GenBank/DDBJ databases">
        <title>Parelaphostrongylus tenuis whole genome reference sequence.</title>
        <authorList>
            <person name="Garwood T.J."/>
            <person name="Larsen P.A."/>
            <person name="Fountain-Jones N.M."/>
            <person name="Garbe J.R."/>
            <person name="Macchietto M.G."/>
            <person name="Kania S.A."/>
            <person name="Gerhold R.W."/>
            <person name="Richards J.E."/>
            <person name="Wolf T.M."/>
        </authorList>
    </citation>
    <scope>NUCLEOTIDE SEQUENCE</scope>
    <source>
        <strain evidence="2">MNPRO001-30</strain>
        <tissue evidence="2">Meninges</tissue>
    </source>
</reference>